<feature type="region of interest" description="Disordered" evidence="1">
    <location>
        <begin position="1"/>
        <end position="23"/>
    </location>
</feature>
<dbReference type="AlphaFoldDB" id="W6K2H7"/>
<evidence type="ECO:0000313" key="3">
    <source>
        <dbReference type="Proteomes" id="UP000035763"/>
    </source>
</evidence>
<reference evidence="2 3" key="1">
    <citation type="journal article" date="2013" name="ISME J.">
        <title>A metabolic model for members of the genus Tetrasphaera involved in enhanced biological phosphorus removal.</title>
        <authorList>
            <person name="Kristiansen R."/>
            <person name="Nguyen H.T.T."/>
            <person name="Saunders A.M."/>
            <person name="Nielsen J.L."/>
            <person name="Wimmer R."/>
            <person name="Le V.Q."/>
            <person name="McIlroy S.J."/>
            <person name="Petrovski S."/>
            <person name="Seviour R.J."/>
            <person name="Calteau A."/>
            <person name="Nielsen K.L."/>
            <person name="Nielsen P.H."/>
        </authorList>
    </citation>
    <scope>NUCLEOTIDE SEQUENCE [LARGE SCALE GENOMIC DNA]</scope>
    <source>
        <strain evidence="2 3">Ben110</strain>
    </source>
</reference>
<comment type="caution">
    <text evidence="2">The sequence shown here is derived from an EMBL/GenBank/DDBJ whole genome shotgun (WGS) entry which is preliminary data.</text>
</comment>
<sequence>MSAGEADSEKKPEFCAGRTQSGIRQSMPSTIRSALVIGYAGPAVSAVGSVTRRSGLLDAEPEAPVRVSVADA</sequence>
<organism evidence="2 3">
    <name type="scientific">Nostocoides australiense Ben110</name>
    <dbReference type="NCBI Taxonomy" id="1193182"/>
    <lineage>
        <taxon>Bacteria</taxon>
        <taxon>Bacillati</taxon>
        <taxon>Actinomycetota</taxon>
        <taxon>Actinomycetes</taxon>
        <taxon>Micrococcales</taxon>
        <taxon>Intrasporangiaceae</taxon>
        <taxon>Nostocoides</taxon>
    </lineage>
</organism>
<proteinExistence type="predicted"/>
<keyword evidence="3" id="KW-1185">Reference proteome</keyword>
<dbReference type="STRING" id="1193182.BN11_650014"/>
<protein>
    <submittedName>
        <fullName evidence="2">Uncharacterized protein</fullName>
    </submittedName>
</protein>
<accession>W6K2H7</accession>
<evidence type="ECO:0000313" key="2">
    <source>
        <dbReference type="EMBL" id="CCH75341.1"/>
    </source>
</evidence>
<evidence type="ECO:0000256" key="1">
    <source>
        <dbReference type="SAM" id="MobiDB-lite"/>
    </source>
</evidence>
<gene>
    <name evidence="2" type="ORF">BN11_650014</name>
</gene>
<dbReference type="Proteomes" id="UP000035763">
    <property type="component" value="Unassembled WGS sequence"/>
</dbReference>
<name>W6K2H7_9MICO</name>
<dbReference type="EMBL" id="CAJA01000491">
    <property type="protein sequence ID" value="CCH75341.1"/>
    <property type="molecule type" value="Genomic_DNA"/>
</dbReference>